<accession>Q897C7</accession>
<feature type="domain" description="Phosphatidylglycerol lysyltransferase C-terminal" evidence="1">
    <location>
        <begin position="30"/>
        <end position="302"/>
    </location>
</feature>
<dbReference type="Proteomes" id="UP000001412">
    <property type="component" value="Chromosome"/>
</dbReference>
<dbReference type="InterPro" id="IPR024320">
    <property type="entry name" value="LPG_synthase_C"/>
</dbReference>
<organism evidence="2 3">
    <name type="scientific">Clostridium tetani (strain Massachusetts / E88)</name>
    <dbReference type="NCBI Taxonomy" id="212717"/>
    <lineage>
        <taxon>Bacteria</taxon>
        <taxon>Bacillati</taxon>
        <taxon>Bacillota</taxon>
        <taxon>Clostridia</taxon>
        <taxon>Eubacteriales</taxon>
        <taxon>Clostridiaceae</taxon>
        <taxon>Clostridium</taxon>
    </lineage>
</organism>
<keyword evidence="3" id="KW-1185">Reference proteome</keyword>
<gene>
    <name evidence="2" type="ordered locus">CTC_00813</name>
</gene>
<reference evidence="2 3" key="1">
    <citation type="journal article" date="2003" name="Proc. Natl. Acad. Sci. U.S.A.">
        <title>The genome sequence of Clostridium tetani, the causative agent of tetanus disease.</title>
        <authorList>
            <person name="Brueggemann H."/>
            <person name="Baumer S."/>
            <person name="Fricke W.F."/>
            <person name="Wiezer A."/>
            <person name="Liesegang H."/>
            <person name="Decker I."/>
            <person name="Herzberg C."/>
            <person name="Martinez-Arias R."/>
            <person name="Merkl R."/>
            <person name="Henne A."/>
            <person name="Gottschalk G."/>
        </authorList>
    </citation>
    <scope>NUCLEOTIDE SEQUENCE [LARGE SCALE GENOMIC DNA]</scope>
    <source>
        <strain evidence="3">Massachusetts / E88</strain>
    </source>
</reference>
<dbReference type="SUPFAM" id="SSF55729">
    <property type="entry name" value="Acyl-CoA N-acyltransferases (Nat)"/>
    <property type="match status" value="2"/>
</dbReference>
<dbReference type="PANTHER" id="PTHR41373">
    <property type="entry name" value="DUF2156 DOMAIN-CONTAINING PROTEIN"/>
    <property type="match status" value="1"/>
</dbReference>
<dbReference type="PIRSF" id="PIRSF018688">
    <property type="entry name" value="UCP018688"/>
    <property type="match status" value="1"/>
</dbReference>
<dbReference type="PANTHER" id="PTHR41373:SF1">
    <property type="entry name" value="PHOSPHATIDYLGLYCEROL LYSYLTRANSFERASE C-TERMINAL DOMAIN-CONTAINING PROTEIN"/>
    <property type="match status" value="1"/>
</dbReference>
<evidence type="ECO:0000259" key="1">
    <source>
        <dbReference type="Pfam" id="PF09924"/>
    </source>
</evidence>
<dbReference type="STRING" id="212717.CTC_00813"/>
<dbReference type="Gene3D" id="3.40.630.30">
    <property type="match status" value="1"/>
</dbReference>
<name>Q897C7_CLOTE</name>
<protein>
    <submittedName>
        <fullName evidence="2">Conserved protein</fullName>
    </submittedName>
</protein>
<dbReference type="InterPro" id="IPR016732">
    <property type="entry name" value="UCP018688"/>
</dbReference>
<dbReference type="InterPro" id="IPR016181">
    <property type="entry name" value="Acyl_CoA_acyltransferase"/>
</dbReference>
<evidence type="ECO:0000313" key="3">
    <source>
        <dbReference type="Proteomes" id="UP000001412"/>
    </source>
</evidence>
<evidence type="ECO:0000313" key="2">
    <source>
        <dbReference type="EMBL" id="AAO35411.1"/>
    </source>
</evidence>
<dbReference type="AlphaFoldDB" id="Q897C7"/>
<dbReference type="HOGENOM" id="CLU_058411_0_0_9"/>
<dbReference type="EMBL" id="AE015927">
    <property type="protein sequence ID" value="AAO35411.1"/>
    <property type="molecule type" value="Genomic_DNA"/>
</dbReference>
<dbReference type="Pfam" id="PF09924">
    <property type="entry name" value="LPG_synthase_C"/>
    <property type="match status" value="1"/>
</dbReference>
<proteinExistence type="predicted"/>
<dbReference type="KEGG" id="ctc:CTC_00813"/>
<sequence>MYLPKRSVFMLQFSPLTLEDKEIFDKYIKPYKFKTSEYSFTNQYLWRKGSDVTYTILNDVLIIKKVDYDGTTQFTQPIGYEKENLKEIVDELIKYRQKHNMDYLFKDAEEEFVKDFKELYDNNFTIEEDRDNADYIYLKEDLKNLSGKKFHSKKNHYNAFIKNYEYRTAKITESIANECLNTAMEWCRQNDCKGYLLHEISGIEDVLKNFDKLDVMGMAVYVNDKLSAFTLGEKVNSDMAIIHIEKADVNVRGLYPFINRTFIEEYLDDITYINREQDLGIEGLRKSKLSYNPYKLEMKYCIK</sequence>